<evidence type="ECO:0000256" key="1">
    <source>
        <dbReference type="ARBA" id="ARBA00008056"/>
    </source>
</evidence>
<organism evidence="4 5">
    <name type="scientific">Phlyctema vagabunda</name>
    <dbReference type="NCBI Taxonomy" id="108571"/>
    <lineage>
        <taxon>Eukaryota</taxon>
        <taxon>Fungi</taxon>
        <taxon>Dikarya</taxon>
        <taxon>Ascomycota</taxon>
        <taxon>Pezizomycotina</taxon>
        <taxon>Leotiomycetes</taxon>
        <taxon>Helotiales</taxon>
        <taxon>Dermateaceae</taxon>
        <taxon>Phlyctema</taxon>
    </lineage>
</organism>
<evidence type="ECO:0000256" key="2">
    <source>
        <dbReference type="RuleBase" id="RU003682"/>
    </source>
</evidence>
<evidence type="ECO:0000313" key="4">
    <source>
        <dbReference type="EMBL" id="KAL3422674.1"/>
    </source>
</evidence>
<protein>
    <recommendedName>
        <fullName evidence="3">Fe2OG dioxygenase domain-containing protein</fullName>
    </recommendedName>
</protein>
<keyword evidence="5" id="KW-1185">Reference proteome</keyword>
<gene>
    <name evidence="4" type="ORF">PVAG01_06830</name>
</gene>
<sequence length="362" mass="40763">MATETITKEELEALSFPHLPPFPGDIPTAPLHRLSLVKLRDVPGESVKLFSSSKDLGFFYLDLRGDELGERILARAEKLFDVGFKLYDLGSHELRQYDHHSEGSYVGYKRYGAMKADDEGNADRNEFYNGMADEDSIKMPKDDFLEISKNPYPHPQLLLDNKQEIAKYMEDAHELVLLILSHLNDQLHLPPDTLGRLHRRTAISGNQARIIKSLPQPESDRRIALKQHTDYGSITILLNKLGGLQILPPPSLVVPGTEPEWTYVKPLAGHCIVNLGDAMVKFTNGLLRSNIHRVVNPPGAQAGETRYSLAYFARPEDEVMLRRLSGSDIIPEVDEDVVEKEVSSKDWVQHRAMSGMINKIPI</sequence>
<dbReference type="Gene3D" id="2.60.120.330">
    <property type="entry name" value="B-lactam Antibiotic, Isopenicillin N Synthase, Chain"/>
    <property type="match status" value="1"/>
</dbReference>
<dbReference type="EMBL" id="JBFCZG010000005">
    <property type="protein sequence ID" value="KAL3422674.1"/>
    <property type="molecule type" value="Genomic_DNA"/>
</dbReference>
<dbReference type="Pfam" id="PF03171">
    <property type="entry name" value="2OG-FeII_Oxy"/>
    <property type="match status" value="1"/>
</dbReference>
<keyword evidence="2" id="KW-0408">Iron</keyword>
<evidence type="ECO:0000313" key="5">
    <source>
        <dbReference type="Proteomes" id="UP001629113"/>
    </source>
</evidence>
<dbReference type="Proteomes" id="UP001629113">
    <property type="component" value="Unassembled WGS sequence"/>
</dbReference>
<comment type="similarity">
    <text evidence="1 2">Belongs to the iron/ascorbate-dependent oxidoreductase family.</text>
</comment>
<dbReference type="InterPro" id="IPR050231">
    <property type="entry name" value="Iron_ascorbate_oxido_reductase"/>
</dbReference>
<evidence type="ECO:0000259" key="3">
    <source>
        <dbReference type="PROSITE" id="PS51471"/>
    </source>
</evidence>
<proteinExistence type="inferred from homology"/>
<comment type="caution">
    <text evidence="4">The sequence shown here is derived from an EMBL/GenBank/DDBJ whole genome shotgun (WGS) entry which is preliminary data.</text>
</comment>
<dbReference type="InterPro" id="IPR027443">
    <property type="entry name" value="IPNS-like_sf"/>
</dbReference>
<feature type="domain" description="Fe2OG dioxygenase" evidence="3">
    <location>
        <begin position="204"/>
        <end position="315"/>
    </location>
</feature>
<keyword evidence="2" id="KW-0479">Metal-binding</keyword>
<accession>A0ABR4PH60</accession>
<dbReference type="InterPro" id="IPR005123">
    <property type="entry name" value="Oxoglu/Fe-dep_dioxygenase_dom"/>
</dbReference>
<dbReference type="SUPFAM" id="SSF51197">
    <property type="entry name" value="Clavaminate synthase-like"/>
    <property type="match status" value="1"/>
</dbReference>
<name>A0ABR4PH60_9HELO</name>
<dbReference type="InterPro" id="IPR044861">
    <property type="entry name" value="IPNS-like_FE2OG_OXY"/>
</dbReference>
<dbReference type="PROSITE" id="PS51471">
    <property type="entry name" value="FE2OG_OXY"/>
    <property type="match status" value="1"/>
</dbReference>
<reference evidence="4 5" key="1">
    <citation type="submission" date="2024-06" db="EMBL/GenBank/DDBJ databases">
        <title>Complete genome of Phlyctema vagabunda strain 19-DSS-EL-015.</title>
        <authorList>
            <person name="Fiorenzani C."/>
        </authorList>
    </citation>
    <scope>NUCLEOTIDE SEQUENCE [LARGE SCALE GENOMIC DNA]</scope>
    <source>
        <strain evidence="4 5">19-DSS-EL-015</strain>
    </source>
</reference>
<keyword evidence="2" id="KW-0560">Oxidoreductase</keyword>
<dbReference type="PANTHER" id="PTHR47990">
    <property type="entry name" value="2-OXOGLUTARATE (2OG) AND FE(II)-DEPENDENT OXYGENASE SUPERFAMILY PROTEIN-RELATED"/>
    <property type="match status" value="1"/>
</dbReference>